<dbReference type="Pfam" id="PF13041">
    <property type="entry name" value="PPR_2"/>
    <property type="match status" value="2"/>
</dbReference>
<dbReference type="Pfam" id="PF20431">
    <property type="entry name" value="E_motif"/>
    <property type="match status" value="1"/>
</dbReference>
<dbReference type="Gene3D" id="1.25.40.10">
    <property type="entry name" value="Tetratricopeptide repeat domain"/>
    <property type="match status" value="2"/>
</dbReference>
<evidence type="ECO:0000313" key="3">
    <source>
        <dbReference type="EMBL" id="ONK65563.1"/>
    </source>
</evidence>
<dbReference type="NCBIfam" id="TIGR00756">
    <property type="entry name" value="PPR"/>
    <property type="match status" value="3"/>
</dbReference>
<evidence type="ECO:0008006" key="5">
    <source>
        <dbReference type="Google" id="ProtNLM"/>
    </source>
</evidence>
<dbReference type="InterPro" id="IPR011990">
    <property type="entry name" value="TPR-like_helical_dom_sf"/>
</dbReference>
<feature type="repeat" description="PPR" evidence="2">
    <location>
        <begin position="242"/>
        <end position="276"/>
    </location>
</feature>
<dbReference type="InterPro" id="IPR046848">
    <property type="entry name" value="E_motif"/>
</dbReference>
<dbReference type="PANTHER" id="PTHR47926:SF452">
    <property type="entry name" value="PENTATRICOPEPTIDE REPEAT-CONTAINING PROTEIN"/>
    <property type="match status" value="1"/>
</dbReference>
<dbReference type="PROSITE" id="PS51375">
    <property type="entry name" value="PPR"/>
    <property type="match status" value="2"/>
</dbReference>
<accession>A0A5P1EII9</accession>
<dbReference type="PANTHER" id="PTHR47926">
    <property type="entry name" value="PENTATRICOPEPTIDE REPEAT-CONTAINING PROTEIN"/>
    <property type="match status" value="1"/>
</dbReference>
<evidence type="ECO:0000256" key="1">
    <source>
        <dbReference type="ARBA" id="ARBA00022737"/>
    </source>
</evidence>
<sequence>MPPPPLQSASAFAIRSASSPHQALNLFKLRIQRNPKPLDPFDFHAAVFALKSCSSVQNPTIIPNLHAHLLKTSLVFEIHVSTALLHSYSVSSFGSARQLFDEIPNRNTVTYNTMISCYINNGDLTSARSVFNSMEGRDIASWSAMIGGYMNKGYRINGFLLFREMMKVDEGLKPDELMLVTLLSGCAGTGSLSLAGKSIHAYAIRSCIEVNMQLGTKLIDMYSRCGCLRSAAHVFDRMPTRNVVHWTAMICGLANHGHGEEAVMFFDAMKEARIKPNDITFTGVLNACCHAGLVVKGQEYFLSMVEEHRLEPSIHHYGCIVDLFAKNGRLEDAYAIVEKMKVEPNIIVLTALLAGCKMYENFEIAEKVIDRVLRMAIPDDNGGVYSLISDLYAMGGKWNDVEKIRRLIDARNVKKNRGASFVEMEELRASVG</sequence>
<evidence type="ECO:0000256" key="2">
    <source>
        <dbReference type="PROSITE-ProRule" id="PRU00708"/>
    </source>
</evidence>
<dbReference type="Gramene" id="ONK65563">
    <property type="protein sequence ID" value="ONK65563"/>
    <property type="gene ID" value="A4U43_C07F38380"/>
</dbReference>
<proteinExistence type="predicted"/>
<keyword evidence="4" id="KW-1185">Reference proteome</keyword>
<dbReference type="Proteomes" id="UP000243459">
    <property type="component" value="Chromosome 7"/>
</dbReference>
<protein>
    <recommendedName>
        <fullName evidence="5">Pentacotripeptide-repeat region of PRORP domain-containing protein</fullName>
    </recommendedName>
</protein>
<organism evidence="3 4">
    <name type="scientific">Asparagus officinalis</name>
    <name type="common">Garden asparagus</name>
    <dbReference type="NCBI Taxonomy" id="4686"/>
    <lineage>
        <taxon>Eukaryota</taxon>
        <taxon>Viridiplantae</taxon>
        <taxon>Streptophyta</taxon>
        <taxon>Embryophyta</taxon>
        <taxon>Tracheophyta</taxon>
        <taxon>Spermatophyta</taxon>
        <taxon>Magnoliopsida</taxon>
        <taxon>Liliopsida</taxon>
        <taxon>Asparagales</taxon>
        <taxon>Asparagaceae</taxon>
        <taxon>Asparagoideae</taxon>
        <taxon>Asparagus</taxon>
    </lineage>
</organism>
<keyword evidence="1" id="KW-0677">Repeat</keyword>
<dbReference type="Pfam" id="PF01535">
    <property type="entry name" value="PPR"/>
    <property type="match status" value="2"/>
</dbReference>
<dbReference type="GO" id="GO:0009451">
    <property type="term" value="P:RNA modification"/>
    <property type="evidence" value="ECO:0007669"/>
    <property type="project" value="InterPro"/>
</dbReference>
<gene>
    <name evidence="3" type="ORF">A4U43_C07F38380</name>
</gene>
<dbReference type="InterPro" id="IPR002885">
    <property type="entry name" value="PPR_rpt"/>
</dbReference>
<feature type="repeat" description="PPR" evidence="2">
    <location>
        <begin position="107"/>
        <end position="141"/>
    </location>
</feature>
<dbReference type="AlphaFoldDB" id="A0A5P1EII9"/>
<dbReference type="GO" id="GO:0003723">
    <property type="term" value="F:RNA binding"/>
    <property type="evidence" value="ECO:0007669"/>
    <property type="project" value="InterPro"/>
</dbReference>
<dbReference type="EMBL" id="CM007387">
    <property type="protein sequence ID" value="ONK65563.1"/>
    <property type="molecule type" value="Genomic_DNA"/>
</dbReference>
<dbReference type="InterPro" id="IPR046960">
    <property type="entry name" value="PPR_At4g14850-like_plant"/>
</dbReference>
<evidence type="ECO:0000313" key="4">
    <source>
        <dbReference type="Proteomes" id="UP000243459"/>
    </source>
</evidence>
<dbReference type="FunFam" id="1.25.40.10:FF:000790">
    <property type="entry name" value="Pentatricopeptide repeat-containing protein"/>
    <property type="match status" value="1"/>
</dbReference>
<name>A0A5P1EII9_ASPOF</name>
<dbReference type="OMA" id="FNSHVYV"/>
<reference evidence="4" key="1">
    <citation type="journal article" date="2017" name="Nat. Commun.">
        <title>The asparagus genome sheds light on the origin and evolution of a young Y chromosome.</title>
        <authorList>
            <person name="Harkess A."/>
            <person name="Zhou J."/>
            <person name="Xu C."/>
            <person name="Bowers J.E."/>
            <person name="Van der Hulst R."/>
            <person name="Ayyampalayam S."/>
            <person name="Mercati F."/>
            <person name="Riccardi P."/>
            <person name="McKain M.R."/>
            <person name="Kakrana A."/>
            <person name="Tang H."/>
            <person name="Ray J."/>
            <person name="Groenendijk J."/>
            <person name="Arikit S."/>
            <person name="Mathioni S.M."/>
            <person name="Nakano M."/>
            <person name="Shan H."/>
            <person name="Telgmann-Rauber A."/>
            <person name="Kanno A."/>
            <person name="Yue Z."/>
            <person name="Chen H."/>
            <person name="Li W."/>
            <person name="Chen Y."/>
            <person name="Xu X."/>
            <person name="Zhang Y."/>
            <person name="Luo S."/>
            <person name="Chen H."/>
            <person name="Gao J."/>
            <person name="Mao Z."/>
            <person name="Pires J.C."/>
            <person name="Luo M."/>
            <person name="Kudrna D."/>
            <person name="Wing R.A."/>
            <person name="Meyers B.C."/>
            <person name="Yi K."/>
            <person name="Kong H."/>
            <person name="Lavrijsen P."/>
            <person name="Sunseri F."/>
            <person name="Falavigna A."/>
            <person name="Ye Y."/>
            <person name="Leebens-Mack J.H."/>
            <person name="Chen G."/>
        </authorList>
    </citation>
    <scope>NUCLEOTIDE SEQUENCE [LARGE SCALE GENOMIC DNA]</scope>
    <source>
        <strain evidence="4">cv. DH0086</strain>
    </source>
</reference>